<evidence type="ECO:0000313" key="4">
    <source>
        <dbReference type="EMBL" id="WIV52790.1"/>
    </source>
</evidence>
<gene>
    <name evidence="4" type="ORF">QP939_27975</name>
</gene>
<organism evidence="4 5">
    <name type="scientific">Amycolatopsis nalaikhensis</name>
    <dbReference type="NCBI Taxonomy" id="715472"/>
    <lineage>
        <taxon>Bacteria</taxon>
        <taxon>Bacillati</taxon>
        <taxon>Actinomycetota</taxon>
        <taxon>Actinomycetes</taxon>
        <taxon>Pseudonocardiales</taxon>
        <taxon>Pseudonocardiaceae</taxon>
        <taxon>Amycolatopsis</taxon>
    </lineage>
</organism>
<proteinExistence type="predicted"/>
<protein>
    <submittedName>
        <fullName evidence="4">NUDIX hydrolase</fullName>
        <ecNumber evidence="4">3.6.-.-</ecNumber>
    </submittedName>
</protein>
<dbReference type="PANTHER" id="PTHR11839:SF18">
    <property type="entry name" value="NUDIX HYDROLASE DOMAIN-CONTAINING PROTEIN"/>
    <property type="match status" value="1"/>
</dbReference>
<evidence type="ECO:0000256" key="2">
    <source>
        <dbReference type="ARBA" id="ARBA00022801"/>
    </source>
</evidence>
<dbReference type="EC" id="3.6.-.-" evidence="4"/>
<evidence type="ECO:0000259" key="3">
    <source>
        <dbReference type="PROSITE" id="PS51462"/>
    </source>
</evidence>
<sequence>MAEAADLPVIRQISSRLVYENAWLSVREDGIERPDGSHGIYGVIDRPDFAVVIAAERGGFHLVDQYRYPLLGRYWEFPQGCFPGRRDGDALELAHRELAEETGLRAGSMVPLGRLAAWHGASGQMCTVFLATDLVQGEPEREHEEQDMRHRWCSRAEFEALIRSGGIRDNTTVSAYMLLRLHEEEGGGTRCLE</sequence>
<dbReference type="InterPro" id="IPR015797">
    <property type="entry name" value="NUDIX_hydrolase-like_dom_sf"/>
</dbReference>
<reference evidence="4 5" key="1">
    <citation type="submission" date="2023-06" db="EMBL/GenBank/DDBJ databases">
        <authorList>
            <person name="Oyuntsetseg B."/>
            <person name="Kim S.B."/>
        </authorList>
    </citation>
    <scope>NUCLEOTIDE SEQUENCE [LARGE SCALE GENOMIC DNA]</scope>
    <source>
        <strain evidence="4 5">2-2</strain>
    </source>
</reference>
<keyword evidence="2 4" id="KW-0378">Hydrolase</keyword>
<dbReference type="SUPFAM" id="SSF55811">
    <property type="entry name" value="Nudix"/>
    <property type="match status" value="1"/>
</dbReference>
<evidence type="ECO:0000256" key="1">
    <source>
        <dbReference type="ARBA" id="ARBA00001946"/>
    </source>
</evidence>
<dbReference type="Pfam" id="PF00293">
    <property type="entry name" value="NUDIX"/>
    <property type="match status" value="1"/>
</dbReference>
<dbReference type="EMBL" id="CP127173">
    <property type="protein sequence ID" value="WIV52790.1"/>
    <property type="molecule type" value="Genomic_DNA"/>
</dbReference>
<dbReference type="RefSeq" id="WP_285449193.1">
    <property type="nucleotide sequence ID" value="NZ_CP127173.1"/>
</dbReference>
<comment type="cofactor">
    <cofactor evidence="1">
        <name>Mg(2+)</name>
        <dbReference type="ChEBI" id="CHEBI:18420"/>
    </cofactor>
</comment>
<dbReference type="Proteomes" id="UP001227101">
    <property type="component" value="Chromosome"/>
</dbReference>
<evidence type="ECO:0000313" key="5">
    <source>
        <dbReference type="Proteomes" id="UP001227101"/>
    </source>
</evidence>
<dbReference type="GO" id="GO:0016787">
    <property type="term" value="F:hydrolase activity"/>
    <property type="evidence" value="ECO:0007669"/>
    <property type="project" value="UniProtKB-KW"/>
</dbReference>
<dbReference type="CDD" id="cd24161">
    <property type="entry name" value="NUDIX_ADPRase_Ndx2"/>
    <property type="match status" value="1"/>
</dbReference>
<accession>A0ABY8XA57</accession>
<dbReference type="PROSITE" id="PS51462">
    <property type="entry name" value="NUDIX"/>
    <property type="match status" value="1"/>
</dbReference>
<dbReference type="InterPro" id="IPR000086">
    <property type="entry name" value="NUDIX_hydrolase_dom"/>
</dbReference>
<keyword evidence="5" id="KW-1185">Reference proteome</keyword>
<name>A0ABY8XA57_9PSEU</name>
<dbReference type="PANTHER" id="PTHR11839">
    <property type="entry name" value="UDP/ADP-SUGAR PYROPHOSPHATASE"/>
    <property type="match status" value="1"/>
</dbReference>
<dbReference type="Gene3D" id="3.90.79.10">
    <property type="entry name" value="Nucleoside Triphosphate Pyrophosphohydrolase"/>
    <property type="match status" value="1"/>
</dbReference>
<feature type="domain" description="Nudix hydrolase" evidence="3">
    <location>
        <begin position="44"/>
        <end position="175"/>
    </location>
</feature>